<name>A0A8B5VX77_ENTAV</name>
<evidence type="ECO:0000313" key="2">
    <source>
        <dbReference type="Proteomes" id="UP000316316"/>
    </source>
</evidence>
<sequence length="74" mass="8768">MQVVWGYLFFLVKFSLRSNGVEWIGGSSFKNQASESQTVVRQLKEESERHFQLRISTEEFDGIKETKNYSWCNR</sequence>
<dbReference type="GeneID" id="69570053"/>
<dbReference type="RefSeq" id="WP_034875949.1">
    <property type="nucleotide sequence ID" value="NZ_JADPBC010000002.1"/>
</dbReference>
<proteinExistence type="predicted"/>
<organism evidence="1 2">
    <name type="scientific">Enterococcus avium</name>
    <name type="common">Streptococcus avium</name>
    <dbReference type="NCBI Taxonomy" id="33945"/>
    <lineage>
        <taxon>Bacteria</taxon>
        <taxon>Bacillati</taxon>
        <taxon>Bacillota</taxon>
        <taxon>Bacilli</taxon>
        <taxon>Lactobacillales</taxon>
        <taxon>Enterococcaceae</taxon>
        <taxon>Enterococcus</taxon>
    </lineage>
</organism>
<evidence type="ECO:0000313" key="1">
    <source>
        <dbReference type="EMBL" id="TRZ28409.1"/>
    </source>
</evidence>
<gene>
    <name evidence="1" type="ORF">AUF17_16965</name>
</gene>
<comment type="caution">
    <text evidence="1">The sequence shown here is derived from an EMBL/GenBank/DDBJ whole genome shotgun (WGS) entry which is preliminary data.</text>
</comment>
<dbReference type="Proteomes" id="UP000316316">
    <property type="component" value="Unassembled WGS sequence"/>
</dbReference>
<accession>A0A8B5VX77</accession>
<protein>
    <submittedName>
        <fullName evidence="1">Uncharacterized protein</fullName>
    </submittedName>
</protein>
<reference evidence="1 2" key="1">
    <citation type="submission" date="2017-10" db="EMBL/GenBank/DDBJ databases">
        <title>FDA dAtabase for Regulatory Grade micrObial Sequences (FDA-ARGOS): Supporting development and validation of Infectious Disease Dx tests.</title>
        <authorList>
            <person name="Campos J."/>
            <person name="Goldberg B."/>
            <person name="Tallon L.J."/>
            <person name="Sadzewicz L."/>
            <person name="Sengamalay N."/>
            <person name="Ott S."/>
            <person name="Godinez A."/>
            <person name="Nagaraj S."/>
            <person name="Vyas G."/>
            <person name="Aluvathingal J."/>
            <person name="Nadendla S."/>
            <person name="Geyer C."/>
            <person name="Nandy P."/>
            <person name="Hobson J."/>
            <person name="Sichtig H."/>
        </authorList>
    </citation>
    <scope>NUCLEOTIDE SEQUENCE [LARGE SCALE GENOMIC DNA]</scope>
    <source>
        <strain evidence="1 2">FDAARGOS_185</strain>
    </source>
</reference>
<dbReference type="EMBL" id="PDXQ01000002">
    <property type="protein sequence ID" value="TRZ28409.1"/>
    <property type="molecule type" value="Genomic_DNA"/>
</dbReference>
<dbReference type="AlphaFoldDB" id="A0A8B5VX77"/>